<dbReference type="Pfam" id="PF10881">
    <property type="entry name" value="DUF2726"/>
    <property type="match status" value="1"/>
</dbReference>
<evidence type="ECO:0000256" key="1">
    <source>
        <dbReference type="SAM" id="Coils"/>
    </source>
</evidence>
<gene>
    <name evidence="5" type="ORF">CCUN_0529</name>
</gene>
<dbReference type="Pfam" id="PF13087">
    <property type="entry name" value="AAA_12"/>
    <property type="match status" value="1"/>
</dbReference>
<keyword evidence="5" id="KW-0547">Nucleotide-binding</keyword>
<dbReference type="OrthoDB" id="9757917at2"/>
<proteinExistence type="predicted"/>
<evidence type="ECO:0000259" key="2">
    <source>
        <dbReference type="Pfam" id="PF10881"/>
    </source>
</evidence>
<feature type="coiled-coil region" evidence="1">
    <location>
        <begin position="273"/>
        <end position="317"/>
    </location>
</feature>
<dbReference type="Pfam" id="PF13086">
    <property type="entry name" value="AAA_11"/>
    <property type="match status" value="1"/>
</dbReference>
<dbReference type="PANTHER" id="PTHR10887">
    <property type="entry name" value="DNA2/NAM7 HELICASE FAMILY"/>
    <property type="match status" value="1"/>
</dbReference>
<dbReference type="RefSeq" id="WP_027305901.1">
    <property type="nucleotide sequence ID" value="NZ_CP020867.1"/>
</dbReference>
<dbReference type="PANTHER" id="PTHR10887:SF495">
    <property type="entry name" value="HELICASE SENATAXIN ISOFORM X1-RELATED"/>
    <property type="match status" value="1"/>
</dbReference>
<dbReference type="InterPro" id="IPR024402">
    <property type="entry name" value="DUF2726"/>
</dbReference>
<dbReference type="EMBL" id="CP020867">
    <property type="protein sequence ID" value="ARJ56168.1"/>
    <property type="molecule type" value="Genomic_DNA"/>
</dbReference>
<dbReference type="InterPro" id="IPR027417">
    <property type="entry name" value="P-loop_NTPase"/>
</dbReference>
<name>A0A1W6BVQ9_9BACT</name>
<dbReference type="InterPro" id="IPR045055">
    <property type="entry name" value="DNA2/NAM7-like"/>
</dbReference>
<accession>A0A1W6BVQ9</accession>
<evidence type="ECO:0000259" key="4">
    <source>
        <dbReference type="Pfam" id="PF13087"/>
    </source>
</evidence>
<dbReference type="InterPro" id="IPR041677">
    <property type="entry name" value="DNA2/NAM7_AAA_11"/>
</dbReference>
<feature type="domain" description="DNA2/NAM7 helicase helicase" evidence="3">
    <location>
        <begin position="172"/>
        <end position="515"/>
    </location>
</feature>
<reference evidence="5 6" key="1">
    <citation type="submission" date="2017-04" db="EMBL/GenBank/DDBJ databases">
        <title>Complete genome sequence of the Campylobacter cuniculorum type strain LMG24588.</title>
        <authorList>
            <person name="Miller W.G."/>
            <person name="Yee E."/>
            <person name="Revez J."/>
            <person name="Bono J.L."/>
            <person name="Rossi M."/>
        </authorList>
    </citation>
    <scope>NUCLEOTIDE SEQUENCE [LARGE SCALE GENOMIC DNA]</scope>
    <source>
        <strain evidence="5 6">LMG 24588</strain>
    </source>
</reference>
<keyword evidence="5" id="KW-0378">Hydrolase</keyword>
<dbReference type="InterPro" id="IPR041679">
    <property type="entry name" value="DNA2/NAM7-like_C"/>
</dbReference>
<dbReference type="CDD" id="cd17934">
    <property type="entry name" value="DEXXQc_Upf1-like"/>
    <property type="match status" value="1"/>
</dbReference>
<dbReference type="STRING" id="1121267.CCUN_0529"/>
<dbReference type="AlphaFoldDB" id="A0A1W6BVQ9"/>
<sequence>MDIEQYLIILKKEDKTAQIKKYVFEGENIKVTFGDSFSKTYIYSSQNFYFSDEAKLLKETEIRDLRICNIANIEKIIKFGKYYRIFFKNKKVKIFLRDEIFVCEKVRDIFNYCKAVADVVGLKTEDGENFLAKEYDKITKIHKESVLYRYLNSNYKPNFSNKDKFLIYPFGTNKSQYTALKNALTEQISIIEGPPGTGKTQTILNIAINIVFNGQKLAIISNNNSATKNVLEKLKDYNLDFICAFLGSRENKENFIENQPYRPEFRGSDSQQKKFLQDEFKNLNEKLQMAFELENARAKLQSQFNALELEYKHFIKEENLKIAPKMRKKLKSEKIMDLIVKLQENQRINFWLKLQLVWFYGIGDFNFYKNTKQDIILAYNEIYYIIKQEELKTLIQTYDKKLIELDKNTLHQKLKENSFKLFHLYLQERYANKKREEFHIANLGGDNFFQEYPIILSTTYSLKNCLDEGDNFLIDYIIIDEASQVDLSTAVLALSCAKNAVIVGDTKQLPNVIESAKIKEIQKLNKQYHINENFNYINQNILSSMIASLEVPKVLLKEHYRSHPKIIEFCNQKFYNNELIIFTEDKGEKDVLEAYITQKGNHARENYNMREIEVISQEIMPSLKLPKEQIGIISPYNAQKEKLKKYLQNENIQIDTIHKYQGREKQAIIITTVANDINAFIDDFRILNVAVSRAKRYLRIVTSDCIAQKDSNIRDLLAYIHYNNFSVKQSNIKSIFDLLYRANQEARLRYLKNKKRISQFDSENLMFNLLQGLIDKEYNFLSCAVHIPLIRLLNNTQLLNTEEKRYANNILSHIDFILYRKTDKSIVLAIEVDGYSFHKEESIQYKRDRLKDSILEKYNIPLLRLNTINSDEVRQISVKLKEVLC</sequence>
<feature type="domain" description="DNA2/NAM7 helicase-like C-terminal" evidence="4">
    <location>
        <begin position="540"/>
        <end position="702"/>
    </location>
</feature>
<dbReference type="eggNOG" id="COG1112">
    <property type="taxonomic scope" value="Bacteria"/>
</dbReference>
<dbReference type="Gene3D" id="3.40.50.300">
    <property type="entry name" value="P-loop containing nucleotide triphosphate hydrolases"/>
    <property type="match status" value="3"/>
</dbReference>
<dbReference type="CDD" id="cd18808">
    <property type="entry name" value="SF1_C_Upf1"/>
    <property type="match status" value="1"/>
</dbReference>
<feature type="domain" description="DUF2726" evidence="2">
    <location>
        <begin position="761"/>
        <end position="880"/>
    </location>
</feature>
<dbReference type="SUPFAM" id="SSF52540">
    <property type="entry name" value="P-loop containing nucleoside triphosphate hydrolases"/>
    <property type="match status" value="1"/>
</dbReference>
<evidence type="ECO:0000259" key="3">
    <source>
        <dbReference type="Pfam" id="PF13086"/>
    </source>
</evidence>
<dbReference type="InterPro" id="IPR047187">
    <property type="entry name" value="SF1_C_Upf1"/>
</dbReference>
<dbReference type="Proteomes" id="UP000192902">
    <property type="component" value="Chromosome"/>
</dbReference>
<protein>
    <submittedName>
        <fullName evidence="5">Putative DNA helicase (AAA domain)</fullName>
    </submittedName>
</protein>
<keyword evidence="5" id="KW-0067">ATP-binding</keyword>
<dbReference type="KEGG" id="ccun:CCUN_0529"/>
<dbReference type="eggNOG" id="COG0507">
    <property type="taxonomic scope" value="Bacteria"/>
</dbReference>
<evidence type="ECO:0000313" key="5">
    <source>
        <dbReference type="EMBL" id="ARJ56168.1"/>
    </source>
</evidence>
<organism evidence="5 6">
    <name type="scientific">Campylobacter cuniculorum DSM 23162 = LMG 24588</name>
    <dbReference type="NCBI Taxonomy" id="1121267"/>
    <lineage>
        <taxon>Bacteria</taxon>
        <taxon>Pseudomonadati</taxon>
        <taxon>Campylobacterota</taxon>
        <taxon>Epsilonproteobacteria</taxon>
        <taxon>Campylobacterales</taxon>
        <taxon>Campylobacteraceae</taxon>
        <taxon>Campylobacter</taxon>
    </lineage>
</organism>
<keyword evidence="1" id="KW-0175">Coiled coil</keyword>
<dbReference type="GO" id="GO:0004386">
    <property type="term" value="F:helicase activity"/>
    <property type="evidence" value="ECO:0007669"/>
    <property type="project" value="UniProtKB-KW"/>
</dbReference>
<evidence type="ECO:0000313" key="6">
    <source>
        <dbReference type="Proteomes" id="UP000192902"/>
    </source>
</evidence>
<keyword evidence="5" id="KW-0347">Helicase</keyword>